<dbReference type="Pfam" id="PF00589">
    <property type="entry name" value="Phage_integrase"/>
    <property type="match status" value="1"/>
</dbReference>
<name>A0A942UZ35_9FIRM</name>
<keyword evidence="1" id="KW-0233">DNA recombination</keyword>
<dbReference type="PANTHER" id="PTHR30349">
    <property type="entry name" value="PHAGE INTEGRASE-RELATED"/>
    <property type="match status" value="1"/>
</dbReference>
<dbReference type="InterPro" id="IPR002104">
    <property type="entry name" value="Integrase_catalytic"/>
</dbReference>
<dbReference type="AlphaFoldDB" id="A0A942UZ35"/>
<comment type="caution">
    <text evidence="3">The sequence shown here is derived from an EMBL/GenBank/DDBJ whole genome shotgun (WGS) entry which is preliminary data.</text>
</comment>
<dbReference type="Gene3D" id="1.10.443.10">
    <property type="entry name" value="Intergrase catalytic core"/>
    <property type="match status" value="1"/>
</dbReference>
<dbReference type="EMBL" id="WSFT01000053">
    <property type="protein sequence ID" value="MBS4539651.1"/>
    <property type="molecule type" value="Genomic_DNA"/>
</dbReference>
<gene>
    <name evidence="3" type="ORF">GOQ27_14345</name>
</gene>
<dbReference type="GO" id="GO:0006310">
    <property type="term" value="P:DNA recombination"/>
    <property type="evidence" value="ECO:0007669"/>
    <property type="project" value="UniProtKB-KW"/>
</dbReference>
<dbReference type="InterPro" id="IPR011010">
    <property type="entry name" value="DNA_brk_join_enz"/>
</dbReference>
<dbReference type="GO" id="GO:0015074">
    <property type="term" value="P:DNA integration"/>
    <property type="evidence" value="ECO:0007669"/>
    <property type="project" value="InterPro"/>
</dbReference>
<accession>A0A942UZ35</accession>
<dbReference type="SUPFAM" id="SSF56349">
    <property type="entry name" value="DNA breaking-rejoining enzymes"/>
    <property type="match status" value="1"/>
</dbReference>
<organism evidence="3 4">
    <name type="scientific">Anaeromonas frigoriresistens</name>
    <dbReference type="NCBI Taxonomy" id="2683708"/>
    <lineage>
        <taxon>Bacteria</taxon>
        <taxon>Bacillati</taxon>
        <taxon>Bacillota</taxon>
        <taxon>Tissierellia</taxon>
        <taxon>Tissierellales</taxon>
        <taxon>Thermohalobacteraceae</taxon>
        <taxon>Anaeromonas</taxon>
    </lineage>
</organism>
<evidence type="ECO:0000259" key="2">
    <source>
        <dbReference type="PROSITE" id="PS51898"/>
    </source>
</evidence>
<dbReference type="GO" id="GO:0003677">
    <property type="term" value="F:DNA binding"/>
    <property type="evidence" value="ECO:0007669"/>
    <property type="project" value="InterPro"/>
</dbReference>
<sequence>MITRPIDLQEYKEIMKLITDGFTYQEDGKTKNFRPNQKLFLALILQANLGLRIGDVLSLKVSNFRNGKLILEEEKTSKIQNRKVNPQIIELIKDYAIENSIKSNQKLFNRFGVRAVQKQLRIITDYLELSNISTHSFRKMYAILQYQNNNNNIELVKELLNHSSIATTQRYIRVHQEEIDKASESICIM</sequence>
<dbReference type="PROSITE" id="PS51898">
    <property type="entry name" value="TYR_RECOMBINASE"/>
    <property type="match status" value="1"/>
</dbReference>
<protein>
    <submittedName>
        <fullName evidence="3">Tyrosine-type recombinase/integrase</fullName>
    </submittedName>
</protein>
<keyword evidence="4" id="KW-1185">Reference proteome</keyword>
<proteinExistence type="predicted"/>
<evidence type="ECO:0000256" key="1">
    <source>
        <dbReference type="ARBA" id="ARBA00023172"/>
    </source>
</evidence>
<reference evidence="3" key="1">
    <citation type="submission" date="2019-12" db="EMBL/GenBank/DDBJ databases">
        <title>Clostridiaceae gen. nov. sp. nov., isolated from sediment in Xinjiang, China.</title>
        <authorList>
            <person name="Zhang R."/>
        </authorList>
    </citation>
    <scope>NUCLEOTIDE SEQUENCE</scope>
    <source>
        <strain evidence="3">D2Q-11</strain>
    </source>
</reference>
<dbReference type="InterPro" id="IPR050090">
    <property type="entry name" value="Tyrosine_recombinase_XerCD"/>
</dbReference>
<dbReference type="RefSeq" id="WP_203367573.1">
    <property type="nucleotide sequence ID" value="NZ_WSFT01000053.1"/>
</dbReference>
<dbReference type="InterPro" id="IPR013762">
    <property type="entry name" value="Integrase-like_cat_sf"/>
</dbReference>
<evidence type="ECO:0000313" key="3">
    <source>
        <dbReference type="EMBL" id="MBS4539651.1"/>
    </source>
</evidence>
<evidence type="ECO:0000313" key="4">
    <source>
        <dbReference type="Proteomes" id="UP000724672"/>
    </source>
</evidence>
<feature type="domain" description="Tyr recombinase" evidence="2">
    <location>
        <begin position="1"/>
        <end position="184"/>
    </location>
</feature>
<dbReference type="Proteomes" id="UP000724672">
    <property type="component" value="Unassembled WGS sequence"/>
</dbReference>
<dbReference type="PANTHER" id="PTHR30349:SF82">
    <property type="entry name" value="INTEGRASE_RECOMBINASE YOEC-RELATED"/>
    <property type="match status" value="1"/>
</dbReference>